<dbReference type="SUPFAM" id="SSF53155">
    <property type="entry name" value="Methylated DNA-protein cysteine methyltransferase domain"/>
    <property type="match status" value="1"/>
</dbReference>
<keyword evidence="13" id="KW-1185">Reference proteome</keyword>
<comment type="caution">
    <text evidence="12">The sequence shown here is derived from an EMBL/GenBank/DDBJ whole genome shotgun (WGS) entry which is preliminary data.</text>
</comment>
<dbReference type="EMBL" id="JAPIVE010000004">
    <property type="protein sequence ID" value="MCX2525397.1"/>
    <property type="molecule type" value="Genomic_DNA"/>
</dbReference>
<evidence type="ECO:0000259" key="11">
    <source>
        <dbReference type="Pfam" id="PF02870"/>
    </source>
</evidence>
<feature type="domain" description="Methylated-DNA-[protein]-cysteine S-methyltransferase DNA binding" evidence="10">
    <location>
        <begin position="76"/>
        <end position="155"/>
    </location>
</feature>
<dbReference type="InterPro" id="IPR036388">
    <property type="entry name" value="WH-like_DNA-bd_sf"/>
</dbReference>
<comment type="similarity">
    <text evidence="2 9">Belongs to the MGMT family.</text>
</comment>
<dbReference type="InterPro" id="IPR023546">
    <property type="entry name" value="MGMT"/>
</dbReference>
<dbReference type="InterPro" id="IPR001497">
    <property type="entry name" value="MethylDNA_cys_MeTrfase_AS"/>
</dbReference>
<proteinExistence type="inferred from homology"/>
<evidence type="ECO:0000256" key="1">
    <source>
        <dbReference type="ARBA" id="ARBA00001286"/>
    </source>
</evidence>
<evidence type="ECO:0000256" key="4">
    <source>
        <dbReference type="ARBA" id="ARBA00022603"/>
    </source>
</evidence>
<feature type="active site" description="Nucleophile; methyl group acceptor" evidence="9">
    <location>
        <position position="127"/>
    </location>
</feature>
<keyword evidence="4 9" id="KW-0489">Methyltransferase</keyword>
<name>A0AA42CV73_9GAMM</name>
<dbReference type="Pfam" id="PF01035">
    <property type="entry name" value="DNA_binding_1"/>
    <property type="match status" value="1"/>
</dbReference>
<gene>
    <name evidence="12" type="ORF">OQ287_14215</name>
</gene>
<comment type="catalytic activity">
    <reaction evidence="1 9">
        <text>a 4-O-methyl-thymidine in DNA + L-cysteinyl-[protein] = a thymidine in DNA + S-methyl-L-cysteinyl-[protein]</text>
        <dbReference type="Rhea" id="RHEA:53428"/>
        <dbReference type="Rhea" id="RHEA-COMP:10131"/>
        <dbReference type="Rhea" id="RHEA-COMP:10132"/>
        <dbReference type="Rhea" id="RHEA-COMP:13555"/>
        <dbReference type="Rhea" id="RHEA-COMP:13556"/>
        <dbReference type="ChEBI" id="CHEBI:29950"/>
        <dbReference type="ChEBI" id="CHEBI:82612"/>
        <dbReference type="ChEBI" id="CHEBI:137386"/>
        <dbReference type="ChEBI" id="CHEBI:137387"/>
        <dbReference type="EC" id="2.1.1.63"/>
    </reaction>
</comment>
<evidence type="ECO:0000313" key="13">
    <source>
        <dbReference type="Proteomes" id="UP001165678"/>
    </source>
</evidence>
<dbReference type="GO" id="GO:0005737">
    <property type="term" value="C:cytoplasm"/>
    <property type="evidence" value="ECO:0007669"/>
    <property type="project" value="UniProtKB-SubCell"/>
</dbReference>
<sequence length="163" mass="17719">MTTAHLTLADLPIGTLRLTASDHALTSIEFLTTPDATSDDDSLHHPILEQAARELCAYLAGHCHHFTVPLEPQGTPFQHRVWQALQAIPWGEVRSYGEIARAIEQPEAARAVGMANNKNPLPIMIPCHRVVGSKGQLTGYSGGLTLKEQLLALEQAQQSMALI</sequence>
<dbReference type="InterPro" id="IPR036217">
    <property type="entry name" value="MethylDNA_cys_MeTrfase_DNAb"/>
</dbReference>
<dbReference type="FunFam" id="1.10.10.10:FF:000214">
    <property type="entry name" value="Methylated-DNA--protein-cysteine methyltransferase"/>
    <property type="match status" value="1"/>
</dbReference>
<dbReference type="EC" id="2.1.1.63" evidence="9"/>
<feature type="domain" description="Methylguanine DNA methyltransferase ribonuclease-like" evidence="11">
    <location>
        <begin position="7"/>
        <end position="72"/>
    </location>
</feature>
<comment type="catalytic activity">
    <reaction evidence="8 9">
        <text>a 6-O-methyl-2'-deoxyguanosine in DNA + L-cysteinyl-[protein] = S-methyl-L-cysteinyl-[protein] + a 2'-deoxyguanosine in DNA</text>
        <dbReference type="Rhea" id="RHEA:24000"/>
        <dbReference type="Rhea" id="RHEA-COMP:10131"/>
        <dbReference type="Rhea" id="RHEA-COMP:10132"/>
        <dbReference type="Rhea" id="RHEA-COMP:11367"/>
        <dbReference type="Rhea" id="RHEA-COMP:11368"/>
        <dbReference type="ChEBI" id="CHEBI:29950"/>
        <dbReference type="ChEBI" id="CHEBI:82612"/>
        <dbReference type="ChEBI" id="CHEBI:85445"/>
        <dbReference type="ChEBI" id="CHEBI:85448"/>
        <dbReference type="EC" id="2.1.1.63"/>
    </reaction>
</comment>
<dbReference type="AlphaFoldDB" id="A0AA42CV73"/>
<dbReference type="PANTHER" id="PTHR10815">
    <property type="entry name" value="METHYLATED-DNA--PROTEIN-CYSTEINE METHYLTRANSFERASE"/>
    <property type="match status" value="1"/>
</dbReference>
<dbReference type="GO" id="GO:0003908">
    <property type="term" value="F:methylated-DNA-[protein]-cysteine S-methyltransferase activity"/>
    <property type="evidence" value="ECO:0007669"/>
    <property type="project" value="UniProtKB-UniRule"/>
</dbReference>
<dbReference type="RefSeq" id="WP_265896878.1">
    <property type="nucleotide sequence ID" value="NZ_JAPIVE010000004.1"/>
</dbReference>
<keyword evidence="7 9" id="KW-0234">DNA repair</keyword>
<dbReference type="Pfam" id="PF02870">
    <property type="entry name" value="Methyltransf_1N"/>
    <property type="match status" value="1"/>
</dbReference>
<dbReference type="InterPro" id="IPR008332">
    <property type="entry name" value="MethylG_MeTrfase_N"/>
</dbReference>
<accession>A0AA42CV73</accession>
<dbReference type="Proteomes" id="UP001165678">
    <property type="component" value="Unassembled WGS sequence"/>
</dbReference>
<evidence type="ECO:0000256" key="6">
    <source>
        <dbReference type="ARBA" id="ARBA00022763"/>
    </source>
</evidence>
<evidence type="ECO:0000256" key="7">
    <source>
        <dbReference type="ARBA" id="ARBA00023204"/>
    </source>
</evidence>
<evidence type="ECO:0000313" key="12">
    <source>
        <dbReference type="EMBL" id="MCX2525397.1"/>
    </source>
</evidence>
<dbReference type="SUPFAM" id="SSF46767">
    <property type="entry name" value="Methylated DNA-protein cysteine methyltransferase, C-terminal domain"/>
    <property type="match status" value="1"/>
</dbReference>
<evidence type="ECO:0000256" key="2">
    <source>
        <dbReference type="ARBA" id="ARBA00008711"/>
    </source>
</evidence>
<dbReference type="PROSITE" id="PS00374">
    <property type="entry name" value="MGMT"/>
    <property type="match status" value="1"/>
</dbReference>
<keyword evidence="6 9" id="KW-0227">DNA damage</keyword>
<dbReference type="Gene3D" id="1.10.10.10">
    <property type="entry name" value="Winged helix-like DNA-binding domain superfamily/Winged helix DNA-binding domain"/>
    <property type="match status" value="1"/>
</dbReference>
<evidence type="ECO:0000256" key="3">
    <source>
        <dbReference type="ARBA" id="ARBA00022490"/>
    </source>
</evidence>
<dbReference type="HAMAP" id="MF_00772">
    <property type="entry name" value="OGT"/>
    <property type="match status" value="1"/>
</dbReference>
<evidence type="ECO:0000256" key="9">
    <source>
        <dbReference type="HAMAP-Rule" id="MF_00772"/>
    </source>
</evidence>
<dbReference type="GO" id="GO:0032259">
    <property type="term" value="P:methylation"/>
    <property type="evidence" value="ECO:0007669"/>
    <property type="project" value="UniProtKB-KW"/>
</dbReference>
<dbReference type="GO" id="GO:0006307">
    <property type="term" value="P:DNA alkylation repair"/>
    <property type="evidence" value="ECO:0007669"/>
    <property type="project" value="UniProtKB-UniRule"/>
</dbReference>
<dbReference type="CDD" id="cd06445">
    <property type="entry name" value="ATase"/>
    <property type="match status" value="1"/>
</dbReference>
<evidence type="ECO:0000259" key="10">
    <source>
        <dbReference type="Pfam" id="PF01035"/>
    </source>
</evidence>
<keyword evidence="5 9" id="KW-0808">Transferase</keyword>
<dbReference type="Gene3D" id="3.30.160.70">
    <property type="entry name" value="Methylated DNA-protein cysteine methyltransferase domain"/>
    <property type="match status" value="1"/>
</dbReference>
<dbReference type="PANTHER" id="PTHR10815:SF5">
    <property type="entry name" value="METHYLATED-DNA--PROTEIN-CYSTEINE METHYLTRANSFERASE"/>
    <property type="match status" value="1"/>
</dbReference>
<comment type="miscellaneous">
    <text evidence="9">This enzyme catalyzes only one turnover and therefore is not strictly catalytic. According to one definition, an enzyme is a biocatalyst that acts repeatedly and over many reaction cycles.</text>
</comment>
<evidence type="ECO:0000256" key="8">
    <source>
        <dbReference type="ARBA" id="ARBA00049348"/>
    </source>
</evidence>
<reference evidence="12" key="1">
    <citation type="submission" date="2022-11" db="EMBL/GenBank/DDBJ databases">
        <title>Larsenimonas rhizosphaerae sp. nov., isolated from a tidal mudflat.</title>
        <authorList>
            <person name="Lee S.D."/>
            <person name="Kim I.S."/>
        </authorList>
    </citation>
    <scope>NUCLEOTIDE SEQUENCE</scope>
    <source>
        <strain evidence="12">GH2-1</strain>
    </source>
</reference>
<dbReference type="InterPro" id="IPR036631">
    <property type="entry name" value="MGMT_N_sf"/>
</dbReference>
<comment type="function">
    <text evidence="9">Involved in the cellular defense against the biological effects of O6-methylguanine (O6-MeG) and O4-methylthymine (O4-MeT) in DNA. Repairs the methylated nucleobase in DNA by stoichiometrically transferring the methyl group to a cysteine residue in the enzyme. This is a suicide reaction: the enzyme is irreversibly inactivated.</text>
</comment>
<organism evidence="12 13">
    <name type="scientific">Larsenimonas rhizosphaerae</name>
    <dbReference type="NCBI Taxonomy" id="2944682"/>
    <lineage>
        <taxon>Bacteria</taxon>
        <taxon>Pseudomonadati</taxon>
        <taxon>Pseudomonadota</taxon>
        <taxon>Gammaproteobacteria</taxon>
        <taxon>Oceanospirillales</taxon>
        <taxon>Halomonadaceae</taxon>
        <taxon>Larsenimonas</taxon>
    </lineage>
</organism>
<evidence type="ECO:0000256" key="5">
    <source>
        <dbReference type="ARBA" id="ARBA00022679"/>
    </source>
</evidence>
<dbReference type="InterPro" id="IPR014048">
    <property type="entry name" value="MethylDNA_cys_MeTrfase_DNA-bd"/>
</dbReference>
<dbReference type="NCBIfam" id="TIGR00589">
    <property type="entry name" value="ogt"/>
    <property type="match status" value="1"/>
</dbReference>
<comment type="subcellular location">
    <subcellularLocation>
        <location evidence="9">Cytoplasm</location>
    </subcellularLocation>
</comment>
<keyword evidence="3 9" id="KW-0963">Cytoplasm</keyword>
<protein>
    <recommendedName>
        <fullName evidence="9">Methylated-DNA--protein-cysteine methyltransferase</fullName>
        <ecNumber evidence="9">2.1.1.63</ecNumber>
    </recommendedName>
    <alternativeName>
        <fullName evidence="9">6-O-methylguanine-DNA methyltransferase</fullName>
        <shortName evidence="9">MGMT</shortName>
    </alternativeName>
    <alternativeName>
        <fullName evidence="9">O-6-methylguanine-DNA-alkyltransferase</fullName>
    </alternativeName>
</protein>